<proteinExistence type="predicted"/>
<sequence>MRQRIVIEISAHCERCRTKAMKVAAVADGVRSVAFEGKDKTQLVIIGEGVDAANLTRSLRKKLKYAGIVSVGQSVE</sequence>
<keyword evidence="3" id="KW-1185">Reference proteome</keyword>
<reference evidence="2" key="1">
    <citation type="journal article" date="2023" name="Science">
        <title>Elucidation of the pathway for biosynthesis of saponin adjuvants from the soapbark tree.</title>
        <authorList>
            <person name="Reed J."/>
            <person name="Orme A."/>
            <person name="El-Demerdash A."/>
            <person name="Owen C."/>
            <person name="Martin L.B.B."/>
            <person name="Misra R.C."/>
            <person name="Kikuchi S."/>
            <person name="Rejzek M."/>
            <person name="Martin A.C."/>
            <person name="Harkess A."/>
            <person name="Leebens-Mack J."/>
            <person name="Louveau T."/>
            <person name="Stephenson M.J."/>
            <person name="Osbourn A."/>
        </authorList>
    </citation>
    <scope>NUCLEOTIDE SEQUENCE</scope>
    <source>
        <strain evidence="2">S10</strain>
    </source>
</reference>
<evidence type="ECO:0000313" key="2">
    <source>
        <dbReference type="EMBL" id="KAJ7963680.1"/>
    </source>
</evidence>
<dbReference type="InterPro" id="IPR042885">
    <property type="entry name" value="HIPP47/16"/>
</dbReference>
<evidence type="ECO:0000313" key="3">
    <source>
        <dbReference type="Proteomes" id="UP001163823"/>
    </source>
</evidence>
<gene>
    <name evidence="2" type="ORF">O6P43_013605</name>
</gene>
<dbReference type="PROSITE" id="PS50846">
    <property type="entry name" value="HMA_2"/>
    <property type="match status" value="1"/>
</dbReference>
<protein>
    <submittedName>
        <fullName evidence="2">Heavy metal transport/detoxification superfamily protein</fullName>
    </submittedName>
</protein>
<name>A0AAD7LSU3_QUISA</name>
<feature type="domain" description="HMA" evidence="1">
    <location>
        <begin position="2"/>
        <end position="71"/>
    </location>
</feature>
<comment type="caution">
    <text evidence="2">The sequence shown here is derived from an EMBL/GenBank/DDBJ whole genome shotgun (WGS) entry which is preliminary data.</text>
</comment>
<accession>A0AAD7LSU3</accession>
<dbReference type="KEGG" id="qsa:O6P43_013605"/>
<organism evidence="2 3">
    <name type="scientific">Quillaja saponaria</name>
    <name type="common">Soap bark tree</name>
    <dbReference type="NCBI Taxonomy" id="32244"/>
    <lineage>
        <taxon>Eukaryota</taxon>
        <taxon>Viridiplantae</taxon>
        <taxon>Streptophyta</taxon>
        <taxon>Embryophyta</taxon>
        <taxon>Tracheophyta</taxon>
        <taxon>Spermatophyta</taxon>
        <taxon>Magnoliopsida</taxon>
        <taxon>eudicotyledons</taxon>
        <taxon>Gunneridae</taxon>
        <taxon>Pentapetalae</taxon>
        <taxon>rosids</taxon>
        <taxon>fabids</taxon>
        <taxon>Fabales</taxon>
        <taxon>Quillajaceae</taxon>
        <taxon>Quillaja</taxon>
    </lineage>
</organism>
<evidence type="ECO:0000259" key="1">
    <source>
        <dbReference type="PROSITE" id="PS50846"/>
    </source>
</evidence>
<dbReference type="PANTHER" id="PTHR46932">
    <property type="entry name" value="HEAVY METAL-ASSOCIATED ISOPRENYLATED PLANT PROTEIN 47"/>
    <property type="match status" value="1"/>
</dbReference>
<dbReference type="EMBL" id="JARAOO010000006">
    <property type="protein sequence ID" value="KAJ7963680.1"/>
    <property type="molecule type" value="Genomic_DNA"/>
</dbReference>
<dbReference type="PANTHER" id="PTHR46932:SF12">
    <property type="entry name" value="HEAVY METAL-ASSOCIATED ISOPRENYLATED PLANT PROTEIN 47"/>
    <property type="match status" value="1"/>
</dbReference>
<dbReference type="AlphaFoldDB" id="A0AAD7LSU3"/>
<dbReference type="Proteomes" id="UP001163823">
    <property type="component" value="Chromosome 6"/>
</dbReference>
<dbReference type="GO" id="GO:0046872">
    <property type="term" value="F:metal ion binding"/>
    <property type="evidence" value="ECO:0007669"/>
    <property type="project" value="InterPro"/>
</dbReference>
<dbReference type="InterPro" id="IPR006121">
    <property type="entry name" value="HMA_dom"/>
</dbReference>
<dbReference type="Gene3D" id="3.30.70.100">
    <property type="match status" value="1"/>
</dbReference>